<protein>
    <submittedName>
        <fullName evidence="8">VP13B protein</fullName>
    </submittedName>
</protein>
<accession>A0A7L4NKA5</accession>
<feature type="non-terminal residue" evidence="8">
    <location>
        <position position="1"/>
    </location>
</feature>
<evidence type="ECO:0000259" key="5">
    <source>
        <dbReference type="Pfam" id="PF12624"/>
    </source>
</evidence>
<evidence type="ECO:0000313" key="9">
    <source>
        <dbReference type="Proteomes" id="UP000586704"/>
    </source>
</evidence>
<name>A0A7L4NKA5_9AVES</name>
<gene>
    <name evidence="8" type="primary">Vps13b</name>
    <name evidence="8" type="ORF">CEYCYA_R06654</name>
</gene>
<evidence type="ECO:0000259" key="7">
    <source>
        <dbReference type="Pfam" id="PF25036"/>
    </source>
</evidence>
<feature type="region of interest" description="Disordered" evidence="4">
    <location>
        <begin position="226"/>
        <end position="280"/>
    </location>
</feature>
<dbReference type="PANTHER" id="PTHR12517">
    <property type="entry name" value="VACUOLAR PROTEIN SORTING-ASSOCIATED PROTEIN 13B"/>
    <property type="match status" value="1"/>
</dbReference>
<keyword evidence="9" id="KW-1185">Reference proteome</keyword>
<dbReference type="Proteomes" id="UP000586704">
    <property type="component" value="Unassembled WGS sequence"/>
</dbReference>
<feature type="compositionally biased region" description="Basic and acidic residues" evidence="4">
    <location>
        <begin position="835"/>
        <end position="846"/>
    </location>
</feature>
<feature type="non-terminal residue" evidence="8">
    <location>
        <position position="3000"/>
    </location>
</feature>
<evidence type="ECO:0000256" key="3">
    <source>
        <dbReference type="ARBA" id="ARBA00023055"/>
    </source>
</evidence>
<dbReference type="Pfam" id="PF25036">
    <property type="entry name" value="VPS13_VAB"/>
    <property type="match status" value="1"/>
</dbReference>
<feature type="domain" description="VPS13-like middle region" evidence="6">
    <location>
        <begin position="531"/>
        <end position="1549"/>
    </location>
</feature>
<dbReference type="Pfam" id="PF12624">
    <property type="entry name" value="VPS13_N"/>
    <property type="match status" value="1"/>
</dbReference>
<feature type="compositionally biased region" description="Polar residues" evidence="4">
    <location>
        <begin position="248"/>
        <end position="266"/>
    </location>
</feature>
<keyword evidence="3" id="KW-0445">Lipid transport</keyword>
<dbReference type="OrthoDB" id="445152at2759"/>
<dbReference type="InterPro" id="IPR056747">
    <property type="entry name" value="VPS13-like_M"/>
</dbReference>
<dbReference type="EMBL" id="VYZU01066386">
    <property type="protein sequence ID" value="NXY88654.1"/>
    <property type="molecule type" value="Genomic_DNA"/>
</dbReference>
<evidence type="ECO:0000256" key="2">
    <source>
        <dbReference type="ARBA" id="ARBA00022448"/>
    </source>
</evidence>
<dbReference type="GO" id="GO:0006869">
    <property type="term" value="P:lipid transport"/>
    <property type="evidence" value="ECO:0007669"/>
    <property type="project" value="UniProtKB-KW"/>
</dbReference>
<evidence type="ECO:0000259" key="6">
    <source>
        <dbReference type="Pfam" id="PF25033"/>
    </source>
</evidence>
<dbReference type="Pfam" id="PF25033">
    <property type="entry name" value="VPS13_M"/>
    <property type="match status" value="1"/>
</dbReference>
<reference evidence="8 9" key="1">
    <citation type="submission" date="2020-02" db="EMBL/GenBank/DDBJ databases">
        <title>Bird 10,000 Genomes (B10K) Project - Family phase.</title>
        <authorList>
            <person name="Zhang G."/>
        </authorList>
    </citation>
    <scope>NUCLEOTIDE SEQUENCE [LARGE SCALE GENOMIC DNA]</scope>
    <source>
        <strain evidence="8">B10K-DU-013-51</strain>
        <tissue evidence="8">Mixed tissue sample</tissue>
    </source>
</reference>
<sequence length="3000" mass="333098">ESRPLSLPVKTMLNSSESCRSPEERMKEFIGIVWNAVKRLTLQLEVQSCCVFLPKGSLPSPSTIVSGDIPGTVRSWFHGQASMPGTLVTCLPQIRILSAGHKHMEPLQEIPFVVLRPILEEGDAFPWTISLHHFSIYTLLGQQLTLNLVEPMGCTSTLAVTSQKLLAAGPECRHSFVVCLHVDLDSLEIKCSNPQVQLLYELAEITSKVWNKIQRKGVVSQPSVYTEATAGPAPPSSPVKSSVGTAPPDTSTCSPSADIGTTTEGDSLQGGDDSPFSDSITLEQTTSNIGVSSGRVSLWMQWMLPKITIKFFTPDPRNNGTEVCVVSELEDLSASVDMQDVYTKIKCKIESFNIDHYRNRLGEDCWCLGQCGGVFLSCTDKLNRRTLLVRPVSKQDPFSNFSAFFPSTTAKLLDGSHQQHGFLSLTYTKAVTRNVRRKLISRNERRAFQKLSEGHSDGSPHFLHEILLSAQAFDVVLCLPLLNAIASIFQAKLPRSQKEKRKSPGQPTRTHALSSRNLPLIYINTGVIRVFFPKNEEDGHSAEANPAIKEDTLVLKIGSVSMAPQADNPLSRAVLRKDIYQRALTLGILRDPGSEVEDRQYQIDLQSLNIGTAHWNQLKPEKENGKGGVLTESERNSQNPALEWNMASSIRRHQERRAILTPILTDFTVRITAAPAIIFTKVDAAENLHPEEILVCGHSLEVNVTTNLDFFLSVAQVQLLQQLVQANIVGLEPSRSTTEVSQQEQKKVDVLDGGPAETSSRCSGAQDSGIGSDSVRIRIVQIEQHSGTSQHRIARPSRHSSIVKNLSFIPFDVFLTAGRISVMTYSCTALPRPKPAQDQKDGEKVSKSSLNLPEEGSDGGGGAKEPGQPCVSSVMAEDLSSSTPPAAGKRVGVSSLESLHASTRSSARQALGITIVRQPGRRGAGDIELRPFLFLTVSQPSVLLSCHHRKQKVEVSVFDAGLKGVASDYKCTDPGKTLPEAVDYCRIWLQTVAGEADLKSGIPPPLITVQIKDFLHGPADVNVDVSKPLKANLSFVKLDQILEFLKKIKATDDAEPRKEAAVSGRSPEEDVSSLPRNPSTKDLLPAVHTSAVQKASARENLWQTLSCFQRISIHTVQMVVSMETIPHPSKPCLLLSLANLRGSLNVKSGHKTAGKRIHGSSVVLEVKDLLLQTSLKERARCLMGPSCCSVKVEAKWCKHSGDPGLEQSVPKVDVELRGGLLQVFWGQEHLNCLVLLQELLWNYLSQKGTTEPLLSECAHSTCFSTERNQLSKTEHTSDDLRTGLFQYIQDAEAQRLPGAYEVVFYNESEDSPGMMLWRYPEPRVLTLVRIHPVPFNTTEDPDISTADLGDVLQIPCSLEYWDELQKCFVAFREFSLSESKVCELQLPSISLLKDQKELIASDLWRIVLNSSQNGADDQSSESESGSQSACEQLVTPTALAACTRVDSCFTPWFVPALSMLIHFTYLEVHLCHHLDQLGTAPPRLLQPFQSDKNMPSELEYMVISFDEPHVYLRQWSSEATFQEVQFSTQVECKLLECRNVTVRSVVKPFKAWGQIAVSSSRAGRLLDCTVMVDPIFISFGQYALHSLNAAIEAWQQNQRPEAEELVFSHFVICNDTQETLRFGQVDTDENILLASVHSHQYSWRSHKSPQLLHICIEGWGNWRWSEPFSVDNTGTFIRTIQYKGRTASLIIKVQQLSGVQKQILICGRQTVCSYLSESIELKVVQHYMSQDGQAVVKEHKNCLAAKQKLPSYVLENDELTELSVKAPGDEDWSQDVCLNSKQTEHSTVIQVPSSTSSMTYVWCTVLTLEPNSHVQQRLIVFSPLFIVRSHLPDPIIIYLEKRSLGLNEMQVIPGKGQEKALQNIEPDLTHHLTFQAREEDDPSECAVPISTTLIKQIETKSQPGDNGSKMLSEFYGITDPPQPAWPYHRKDSDSNEQLSQWDSPMRVKLSVWKPCVKTLLIELLPWALLINQSKWDLWLFEGEKIVLQVPAGKVIIPPNFKEAFQVGLYWANTNTVHKSVAIKLVHNVTSPKWKDADNGEVVTLDEEGFIEAEIKLGAFPGHQKLCQFCISSMVQQGIQILQIEDKTMIINDTSYQIYYRPQLYTSKPHSEEEDFQPADSTVFSISATGAAASKVLSAVPFWDLLADTRPLTPGEPLSEKRLLLSFSAGSCELWSLPAVIRQEIARQSVAVPTGVCSGSGFSTRAIALTYQEYLGVTYLTLTEDPSPRIIIHNRCSVPLLVKENFKDTPKFEVYCRKIPAQCSVHHELYHQVSNYPDCKTRDLLPSIILKVVSSDELVNEWSDSVDINNQGTQIVFLTGFGYVYVDIAHQCGTTVITLAPEGRAGPVEIKLNRNQEQTLSLKMFISQLTLSAFDDITNHKVSCELLRLTADNILLHLAPATSYLRPLAEDFQQDTTEGLPHFHSLQVFCEDLQLDNQLYNKSNFHFGVLLCQGEKNETVQWSRVNNLVVCNKDLESYKENCFIKLCIAFSEEENFTFHVNDLSFEVKPARLYVEDTFVYYIKTLFDTYLPENTTACQSVDAADATLMLPEQVRQHARALVKPVKLRKLTIQPVNLLVSIHASLKLYIASDHTPLSFSVFERGPIFTTARQLVHALAMHYAAGALFRAGWVVGSLEILGSPASLVRSIGNGIADFFRLPYEGLTRGPGAFVSGVSRGTTSFVKHISKGTLTSITNLATSLARNMDRLSLDEEHYNRQEEWRRQLPESLGEGLRQGLSRLGISLLGAIAGLVDQPMQNFQRVSEAQASAGHKARGVISGVGKGLMGVFTKPIGGAAELVSQTGYGILHGAGLAQLPKQRCPPSDQHVEQAPNSHVKYVWKMLQSLGRPEVHMALDVMIVSGSGQQHEGCLLLTSEVLYVVSISEDTQQQAFPVTEIDCLEDEQQEDLLKVQLKQQRVPSDVEADGARERLSEQQYNRLVEYVTKTSHHLSPSTSPGPALQTVATQPLPEEVKTYQYVVEPKFAKVFVSRFTMVKNKALRKGF</sequence>
<feature type="domain" description="Vacuolar protein sorting-associated protein 13 VPS13 adaptor binding" evidence="7">
    <location>
        <begin position="1609"/>
        <end position="1691"/>
    </location>
</feature>
<feature type="region of interest" description="Disordered" evidence="4">
    <location>
        <begin position="739"/>
        <end position="770"/>
    </location>
</feature>
<feature type="domain" description="Chorein N-terminal" evidence="5">
    <location>
        <begin position="14"/>
        <end position="522"/>
    </location>
</feature>
<dbReference type="InterPro" id="IPR009543">
    <property type="entry name" value="VPS13_VAB"/>
</dbReference>
<comment type="similarity">
    <text evidence="1">Belongs to the VPS13 family.</text>
</comment>
<keyword evidence="2" id="KW-0813">Transport</keyword>
<feature type="compositionally biased region" description="Polar residues" evidence="4">
    <location>
        <begin position="757"/>
        <end position="770"/>
    </location>
</feature>
<dbReference type="PANTHER" id="PTHR12517:SF0">
    <property type="entry name" value="INTERMEMBRANE LIPID TRANSFER PROTEIN VPS13B"/>
    <property type="match status" value="1"/>
</dbReference>
<evidence type="ECO:0000256" key="4">
    <source>
        <dbReference type="SAM" id="MobiDB-lite"/>
    </source>
</evidence>
<feature type="region of interest" description="Disordered" evidence="4">
    <location>
        <begin position="1055"/>
        <end position="1082"/>
    </location>
</feature>
<dbReference type="InterPro" id="IPR026854">
    <property type="entry name" value="VPS13_N"/>
</dbReference>
<evidence type="ECO:0000313" key="8">
    <source>
        <dbReference type="EMBL" id="NXY88654.1"/>
    </source>
</evidence>
<evidence type="ECO:0000256" key="1">
    <source>
        <dbReference type="ARBA" id="ARBA00006545"/>
    </source>
</evidence>
<dbReference type="InterPro" id="IPR039782">
    <property type="entry name" value="VPS13B"/>
</dbReference>
<feature type="region of interest" description="Disordered" evidence="4">
    <location>
        <begin position="830"/>
        <end position="894"/>
    </location>
</feature>
<proteinExistence type="inferred from homology"/>
<organism evidence="8 9">
    <name type="scientific">Ceyx cyanopectus</name>
    <name type="common">Indigo-banded kingfisher</name>
    <dbReference type="NCBI Taxonomy" id="390723"/>
    <lineage>
        <taxon>Eukaryota</taxon>
        <taxon>Metazoa</taxon>
        <taxon>Chordata</taxon>
        <taxon>Craniata</taxon>
        <taxon>Vertebrata</taxon>
        <taxon>Euteleostomi</taxon>
        <taxon>Archelosauria</taxon>
        <taxon>Archosauria</taxon>
        <taxon>Dinosauria</taxon>
        <taxon>Saurischia</taxon>
        <taxon>Theropoda</taxon>
        <taxon>Coelurosauria</taxon>
        <taxon>Aves</taxon>
        <taxon>Neognathae</taxon>
        <taxon>Neoaves</taxon>
        <taxon>Telluraves</taxon>
        <taxon>Coraciimorphae</taxon>
        <taxon>Coraciiformes</taxon>
        <taxon>Alcedinidae</taxon>
        <taxon>Ceyx</taxon>
    </lineage>
</organism>
<comment type="caution">
    <text evidence="8">The sequence shown here is derived from an EMBL/GenBank/DDBJ whole genome shotgun (WGS) entry which is preliminary data.</text>
</comment>